<dbReference type="InterPro" id="IPR045175">
    <property type="entry name" value="M28_fam"/>
</dbReference>
<evidence type="ECO:0000313" key="12">
    <source>
        <dbReference type="Proteomes" id="UP000281170"/>
    </source>
</evidence>
<dbReference type="PATRIC" id="fig|45056.6.peg.1945"/>
<evidence type="ECO:0000256" key="4">
    <source>
        <dbReference type="ARBA" id="ARBA00022729"/>
    </source>
</evidence>
<dbReference type="Gene3D" id="3.40.630.10">
    <property type="entry name" value="Zn peptidases"/>
    <property type="match status" value="1"/>
</dbReference>
<keyword evidence="3" id="KW-0479">Metal-binding</keyword>
<dbReference type="Proteomes" id="UP000281170">
    <property type="component" value="Plasmid 24"/>
</dbReference>
<feature type="chain" id="PRO_5033244624" evidence="7">
    <location>
        <begin position="24"/>
        <end position="400"/>
    </location>
</feature>
<keyword evidence="4 7" id="KW-0732">Signal</keyword>
<dbReference type="GO" id="GO:0004177">
    <property type="term" value="F:aminopeptidase activity"/>
    <property type="evidence" value="ECO:0007669"/>
    <property type="project" value="UniProtKB-KW"/>
</dbReference>
<keyword evidence="10" id="KW-0614">Plasmid</keyword>
<reference evidence="9 11" key="1">
    <citation type="submission" date="2015-11" db="EMBL/GenBank/DDBJ databases">
        <title>Identification of large and diverse effector repertoires of 38 Legionella species.</title>
        <authorList>
            <person name="Burstein D."/>
            <person name="Amaro F."/>
            <person name="Zusman T."/>
            <person name="Lifshitz Z."/>
            <person name="Cohen O."/>
            <person name="Gilbert J.A."/>
            <person name="Pupko T."/>
            <person name="Shuman H.A."/>
            <person name="Segal G."/>
        </authorList>
    </citation>
    <scope>NUCLEOTIDE SEQUENCE [LARGE SCALE GENOMIC DNA]</scope>
    <source>
        <strain evidence="9 11">1762-AUS-E</strain>
    </source>
</reference>
<geneLocation type="plasmid" evidence="10 12">
    <name>24</name>
</geneLocation>
<dbReference type="EC" id="3.4.11.10" evidence="10"/>
<dbReference type="Pfam" id="PF04389">
    <property type="entry name" value="Peptidase_M28"/>
    <property type="match status" value="1"/>
</dbReference>
<evidence type="ECO:0000256" key="7">
    <source>
        <dbReference type="SAM" id="SignalP"/>
    </source>
</evidence>
<organism evidence="9 11">
    <name type="scientific">Legionella adelaidensis</name>
    <dbReference type="NCBI Taxonomy" id="45056"/>
    <lineage>
        <taxon>Bacteria</taxon>
        <taxon>Pseudomonadati</taxon>
        <taxon>Pseudomonadota</taxon>
        <taxon>Gammaproteobacteria</taxon>
        <taxon>Legionellales</taxon>
        <taxon>Legionellaceae</taxon>
        <taxon>Legionella</taxon>
    </lineage>
</organism>
<keyword evidence="11" id="KW-1185">Reference proteome</keyword>
<evidence type="ECO:0000313" key="9">
    <source>
        <dbReference type="EMBL" id="KTC64589.1"/>
    </source>
</evidence>
<reference evidence="10 12" key="2">
    <citation type="submission" date="2018-12" db="EMBL/GenBank/DDBJ databases">
        <authorList>
            <consortium name="Pathogen Informatics"/>
        </authorList>
    </citation>
    <scope>NUCLEOTIDE SEQUENCE [LARGE SCALE GENOMIC DNA]</scope>
    <source>
        <strain evidence="10 12">NCTC12735</strain>
        <plasmid evidence="12">24</plasmid>
    </source>
</reference>
<keyword evidence="2" id="KW-0645">Protease</keyword>
<dbReference type="PANTHER" id="PTHR12147:SF56">
    <property type="entry name" value="AMINOPEPTIDASE YDR415C-RELATED"/>
    <property type="match status" value="1"/>
</dbReference>
<evidence type="ECO:0000256" key="6">
    <source>
        <dbReference type="ARBA" id="ARBA00022833"/>
    </source>
</evidence>
<dbReference type="EMBL" id="LR134433">
    <property type="protein sequence ID" value="VEH85957.1"/>
    <property type="molecule type" value="Genomic_DNA"/>
</dbReference>
<dbReference type="GO" id="GO:0008235">
    <property type="term" value="F:metalloexopeptidase activity"/>
    <property type="evidence" value="ECO:0007669"/>
    <property type="project" value="InterPro"/>
</dbReference>
<accession>A0A0W0R0M6</accession>
<feature type="signal peptide" evidence="7">
    <location>
        <begin position="1"/>
        <end position="23"/>
    </location>
</feature>
<evidence type="ECO:0000256" key="2">
    <source>
        <dbReference type="ARBA" id="ARBA00022670"/>
    </source>
</evidence>
<dbReference type="GO" id="GO:0046872">
    <property type="term" value="F:metal ion binding"/>
    <property type="evidence" value="ECO:0007669"/>
    <property type="project" value="UniProtKB-KW"/>
</dbReference>
<dbReference type="SUPFAM" id="SSF53187">
    <property type="entry name" value="Zn-dependent exopeptidases"/>
    <property type="match status" value="1"/>
</dbReference>
<dbReference type="PANTHER" id="PTHR12147">
    <property type="entry name" value="METALLOPEPTIDASE M28 FAMILY MEMBER"/>
    <property type="match status" value="1"/>
</dbReference>
<feature type="domain" description="Peptidase M28" evidence="8">
    <location>
        <begin position="196"/>
        <end position="390"/>
    </location>
</feature>
<evidence type="ECO:0000313" key="10">
    <source>
        <dbReference type="EMBL" id="VEH85957.1"/>
    </source>
</evidence>
<evidence type="ECO:0000256" key="1">
    <source>
        <dbReference type="ARBA" id="ARBA00022438"/>
    </source>
</evidence>
<dbReference type="GO" id="GO:0006508">
    <property type="term" value="P:proteolysis"/>
    <property type="evidence" value="ECO:0007669"/>
    <property type="project" value="UniProtKB-KW"/>
</dbReference>
<evidence type="ECO:0000313" key="11">
    <source>
        <dbReference type="Proteomes" id="UP000054859"/>
    </source>
</evidence>
<keyword evidence="1 9" id="KW-0031">Aminopeptidase</keyword>
<dbReference type="EMBL" id="LNKA01000019">
    <property type="protein sequence ID" value="KTC64589.1"/>
    <property type="molecule type" value="Genomic_DNA"/>
</dbReference>
<dbReference type="InterPro" id="IPR007484">
    <property type="entry name" value="Peptidase_M28"/>
</dbReference>
<gene>
    <name evidence="9" type="ORF">Lade_1883</name>
    <name evidence="10" type="ORF">NCTC12735_01602</name>
</gene>
<proteinExistence type="predicted"/>
<dbReference type="STRING" id="45056.Lade_1883"/>
<dbReference type="KEGG" id="ladl:NCTC12735_01602"/>
<evidence type="ECO:0000256" key="3">
    <source>
        <dbReference type="ARBA" id="ARBA00022723"/>
    </source>
</evidence>
<dbReference type="RefSeq" id="WP_058462950.1">
    <property type="nucleotide sequence ID" value="NZ_CAAAHS010000006.1"/>
</dbReference>
<evidence type="ECO:0000256" key="5">
    <source>
        <dbReference type="ARBA" id="ARBA00022801"/>
    </source>
</evidence>
<sequence>MNRIKIRRLLGAFFLLFSSVATSAVLSEPLKMPNCLADKLSNYMLLAKDSDYSIVDVPVEDIPKIKELAEKEHCGLFVNASTKIPEVSLSEKKAHAQAFLKNNISPKFSENNYVLLHPKEVREALSHVVPDNIWVTVSELTQFTNRSSTQNNGKNTAFWLQEKIEKMVKESGRNDVSSFFVPTLGRYIQPSLVTVIGKNNKAPAVIIGAHMDTLGSLDSVRMPGADDDASGLASSMEAARVLLSSQLEFKRPIYIVWYAAEEMGLVGSQRVVQHFKQNHLPVYAVLQLDMTGYKKDENSMDKTIWIFRDYTDLSLSNFVSKLIKNYINVPIGYSKCGYGCSDHFSWHEAGFPAAFPCETSFEDHNPYIHSASDKIDPLDLEHMTNFSKLGIAFALELALG</sequence>
<name>A0A0W0R0M6_9GAMM</name>
<keyword evidence="6" id="KW-0862">Zinc</keyword>
<protein>
    <submittedName>
        <fullName evidence="9">Aminopeptidase</fullName>
        <ecNumber evidence="10">3.4.11.10</ecNumber>
    </submittedName>
</protein>
<evidence type="ECO:0000259" key="8">
    <source>
        <dbReference type="Pfam" id="PF04389"/>
    </source>
</evidence>
<dbReference type="Proteomes" id="UP000054859">
    <property type="component" value="Unassembled WGS sequence"/>
</dbReference>
<dbReference type="AlphaFoldDB" id="A0A0W0R0M6"/>
<dbReference type="OrthoDB" id="9789219at2"/>
<keyword evidence="5 10" id="KW-0378">Hydrolase</keyword>